<dbReference type="GO" id="GO:0008199">
    <property type="term" value="F:ferric iron binding"/>
    <property type="evidence" value="ECO:0007669"/>
    <property type="project" value="InterPro"/>
</dbReference>
<dbReference type="Gene3D" id="1.20.1260.10">
    <property type="match status" value="1"/>
</dbReference>
<dbReference type="EMBL" id="CP068073">
    <property type="protein sequence ID" value="QQS83928.1"/>
    <property type="molecule type" value="Genomic_DNA"/>
</dbReference>
<dbReference type="InterPro" id="IPR008331">
    <property type="entry name" value="Ferritin_DPS_dom"/>
</dbReference>
<dbReference type="InterPro" id="IPR009078">
    <property type="entry name" value="Ferritin-like_SF"/>
</dbReference>
<dbReference type="GeneID" id="93726073"/>
<dbReference type="SUPFAM" id="SSF47240">
    <property type="entry name" value="Ferritin-like"/>
    <property type="match status" value="1"/>
</dbReference>
<dbReference type="OrthoDB" id="9797023at2"/>
<accession>A0A143PEA4</accession>
<dbReference type="RefSeq" id="WP_015900890.1">
    <property type="nucleotide sequence ID" value="NZ_CP015114.1"/>
</dbReference>
<proteinExistence type="inferred from homology"/>
<name>A0A143PEA4_9STAP</name>
<evidence type="ECO:0000313" key="6">
    <source>
        <dbReference type="Proteomes" id="UP000293854"/>
    </source>
</evidence>
<evidence type="ECO:0000259" key="3">
    <source>
        <dbReference type="Pfam" id="PF00210"/>
    </source>
</evidence>
<organism evidence="5 6">
    <name type="scientific">Staphylococcus condimenti</name>
    <dbReference type="NCBI Taxonomy" id="70255"/>
    <lineage>
        <taxon>Bacteria</taxon>
        <taxon>Bacillati</taxon>
        <taxon>Bacillota</taxon>
        <taxon>Bacilli</taxon>
        <taxon>Bacillales</taxon>
        <taxon>Staphylococcaceae</taxon>
        <taxon>Staphylococcus</taxon>
    </lineage>
</organism>
<gene>
    <name evidence="5" type="ORF">EIG99_02870</name>
    <name evidence="4" type="ORF">I6J05_06515</name>
</gene>
<dbReference type="EMBL" id="RQTE01000055">
    <property type="protein sequence ID" value="RZI03638.1"/>
    <property type="molecule type" value="Genomic_DNA"/>
</dbReference>
<dbReference type="PRINTS" id="PR01346">
    <property type="entry name" value="HELNAPAPROT"/>
</dbReference>
<evidence type="ECO:0000256" key="2">
    <source>
        <dbReference type="RuleBase" id="RU003875"/>
    </source>
</evidence>
<comment type="similarity">
    <text evidence="1 2">Belongs to the Dps family.</text>
</comment>
<protein>
    <submittedName>
        <fullName evidence="5">DNA starvation/stationary phase protection protein</fullName>
    </submittedName>
</protein>
<dbReference type="Pfam" id="PF00210">
    <property type="entry name" value="Ferritin"/>
    <property type="match status" value="1"/>
</dbReference>
<dbReference type="PANTHER" id="PTHR42932:SF1">
    <property type="entry name" value="GENERAL STRESS PROTEIN 20U"/>
    <property type="match status" value="1"/>
</dbReference>
<dbReference type="PIRSF" id="PIRSF005900">
    <property type="entry name" value="Dps"/>
    <property type="match status" value="1"/>
</dbReference>
<dbReference type="InterPro" id="IPR012347">
    <property type="entry name" value="Ferritin-like"/>
</dbReference>
<reference evidence="5 6" key="1">
    <citation type="submission" date="2018-11" db="EMBL/GenBank/DDBJ databases">
        <title>Genomic profiling of Staphylococcus species from a Poultry farm system in KwaZulu-Natal, South Africa.</title>
        <authorList>
            <person name="Amoako D.G."/>
            <person name="Somboro A.M."/>
            <person name="Abia A.L.K."/>
            <person name="Bester L.A."/>
            <person name="Essack S.Y."/>
        </authorList>
    </citation>
    <scope>NUCLEOTIDE SEQUENCE [LARGE SCALE GENOMIC DNA]</scope>
    <source>
        <strain evidence="5 6">SA11</strain>
    </source>
</reference>
<keyword evidence="7" id="KW-1185">Reference proteome</keyword>
<dbReference type="CDD" id="cd01043">
    <property type="entry name" value="DPS"/>
    <property type="match status" value="1"/>
</dbReference>
<dbReference type="GO" id="GO:0016722">
    <property type="term" value="F:oxidoreductase activity, acting on metal ions"/>
    <property type="evidence" value="ECO:0007669"/>
    <property type="project" value="InterPro"/>
</dbReference>
<evidence type="ECO:0000256" key="1">
    <source>
        <dbReference type="ARBA" id="ARBA00009497"/>
    </source>
</evidence>
<dbReference type="InterPro" id="IPR023188">
    <property type="entry name" value="DPS_DNA-bd_CS"/>
</dbReference>
<dbReference type="PROSITE" id="PS00819">
    <property type="entry name" value="DPS_2"/>
    <property type="match status" value="1"/>
</dbReference>
<dbReference type="PANTHER" id="PTHR42932">
    <property type="entry name" value="GENERAL STRESS PROTEIN 20U"/>
    <property type="match status" value="1"/>
</dbReference>
<evidence type="ECO:0000313" key="5">
    <source>
        <dbReference type="EMBL" id="RZI03638.1"/>
    </source>
</evidence>
<evidence type="ECO:0000313" key="4">
    <source>
        <dbReference type="EMBL" id="QQS83928.1"/>
    </source>
</evidence>
<dbReference type="PROSITE" id="PS00818">
    <property type="entry name" value="DPS_1"/>
    <property type="match status" value="1"/>
</dbReference>
<evidence type="ECO:0000313" key="7">
    <source>
        <dbReference type="Proteomes" id="UP000595942"/>
    </source>
</evidence>
<reference evidence="4 7" key="2">
    <citation type="submission" date="2021-01" db="EMBL/GenBank/DDBJ databases">
        <title>FDA dAtabase for Regulatory Grade micrObial Sequences (FDA-ARGOS): Supporting development and validation of Infectious Disease Dx tests.</title>
        <authorList>
            <person name="Sproer C."/>
            <person name="Gronow S."/>
            <person name="Severitt S."/>
            <person name="Schroder I."/>
            <person name="Tallon L."/>
            <person name="Sadzewicz L."/>
            <person name="Zhao X."/>
            <person name="Boylan J."/>
            <person name="Ott S."/>
            <person name="Bowen H."/>
            <person name="Vavikolanu K."/>
            <person name="Mehta A."/>
            <person name="Aluvathingal J."/>
            <person name="Nadendla S."/>
            <person name="Lowell S."/>
            <person name="Myers T."/>
            <person name="Yan Y."/>
            <person name="Sichtig H."/>
        </authorList>
    </citation>
    <scope>NUCLEOTIDE SEQUENCE [LARGE SCALE GENOMIC DNA]</scope>
    <source>
        <strain evidence="4 7">FDAARGOS_1148</strain>
    </source>
</reference>
<dbReference type="Proteomes" id="UP000293854">
    <property type="component" value="Unassembled WGS sequence"/>
</dbReference>
<feature type="domain" description="Ferritin/DPS" evidence="3">
    <location>
        <begin position="9"/>
        <end position="148"/>
    </location>
</feature>
<sequence>MANKQDVVDVLNEQVANWTVLYTKIHNFHWFVKGPHFFSLHVKFEELYNEASETIDELAERILAIGGAPIATMKKSLDVAIVDEAESEGSAEDMVNAISKDFSNISDQLEKAIEVAGDAEDDVSQDMLIALQTSVDKHNWMFQSFLGK</sequence>
<dbReference type="InterPro" id="IPR002177">
    <property type="entry name" value="DPS_DNA-bd"/>
</dbReference>
<dbReference type="KEGG" id="scv:A4G25_11950"/>
<dbReference type="Proteomes" id="UP000595942">
    <property type="component" value="Chromosome"/>
</dbReference>
<dbReference type="AlphaFoldDB" id="A0A143PEA4"/>